<feature type="compositionally biased region" description="Low complexity" evidence="2">
    <location>
        <begin position="1"/>
        <end position="17"/>
    </location>
</feature>
<accession>A0AAD9CZR4</accession>
<dbReference type="InterPro" id="IPR043129">
    <property type="entry name" value="ATPase_NBD"/>
</dbReference>
<organism evidence="3 4">
    <name type="scientific">Papiliotrema laurentii</name>
    <name type="common">Cryptococcus laurentii</name>
    <dbReference type="NCBI Taxonomy" id="5418"/>
    <lineage>
        <taxon>Eukaryota</taxon>
        <taxon>Fungi</taxon>
        <taxon>Dikarya</taxon>
        <taxon>Basidiomycota</taxon>
        <taxon>Agaricomycotina</taxon>
        <taxon>Tremellomycetes</taxon>
        <taxon>Tremellales</taxon>
        <taxon>Rhynchogastremaceae</taxon>
        <taxon>Papiliotrema</taxon>
    </lineage>
</organism>
<dbReference type="PANTHER" id="PTHR11937">
    <property type="entry name" value="ACTIN"/>
    <property type="match status" value="1"/>
</dbReference>
<dbReference type="Proteomes" id="UP001182556">
    <property type="component" value="Unassembled WGS sequence"/>
</dbReference>
<dbReference type="InterPro" id="IPR004000">
    <property type="entry name" value="Actin"/>
</dbReference>
<dbReference type="Pfam" id="PF00022">
    <property type="entry name" value="Actin"/>
    <property type="match status" value="1"/>
</dbReference>
<evidence type="ECO:0000313" key="3">
    <source>
        <dbReference type="EMBL" id="KAK1923739.1"/>
    </source>
</evidence>
<evidence type="ECO:0000256" key="1">
    <source>
        <dbReference type="RuleBase" id="RU000487"/>
    </source>
</evidence>
<dbReference type="EMBL" id="JAODAN010000006">
    <property type="protein sequence ID" value="KAK1923739.1"/>
    <property type="molecule type" value="Genomic_DNA"/>
</dbReference>
<proteinExistence type="inferred from homology"/>
<dbReference type="SUPFAM" id="SSF53067">
    <property type="entry name" value="Actin-like ATPase domain"/>
    <property type="match status" value="2"/>
</dbReference>
<dbReference type="SMART" id="SM00268">
    <property type="entry name" value="ACTIN"/>
    <property type="match status" value="1"/>
</dbReference>
<dbReference type="Gene3D" id="3.90.640.10">
    <property type="entry name" value="Actin, Chain A, domain 4"/>
    <property type="match status" value="1"/>
</dbReference>
<reference evidence="3" key="1">
    <citation type="submission" date="2023-02" db="EMBL/GenBank/DDBJ databases">
        <title>Identification and recombinant expression of a fungal hydrolase from Papiliotrema laurentii that hydrolyzes apple cutin and clears colloidal polyester polyurethane.</title>
        <authorList>
            <consortium name="DOE Joint Genome Institute"/>
            <person name="Roman V.A."/>
            <person name="Bojanowski C."/>
            <person name="Crable B.R."/>
            <person name="Wagner D.N."/>
            <person name="Hung C.S."/>
            <person name="Nadeau L.J."/>
            <person name="Schratz L."/>
            <person name="Haridas S."/>
            <person name="Pangilinan J."/>
            <person name="Lipzen A."/>
            <person name="Na H."/>
            <person name="Yan M."/>
            <person name="Ng V."/>
            <person name="Grigoriev I.V."/>
            <person name="Spatafora J.W."/>
            <person name="Barlow D."/>
            <person name="Biffinger J."/>
            <person name="Kelley-Loughnane N."/>
            <person name="Varaljay V.A."/>
            <person name="Crookes-Goodson W.J."/>
        </authorList>
    </citation>
    <scope>NUCLEOTIDE SEQUENCE</scope>
    <source>
        <strain evidence="3">5307AH</strain>
    </source>
</reference>
<dbReference type="Gene3D" id="3.30.420.40">
    <property type="match status" value="2"/>
</dbReference>
<dbReference type="CDD" id="cd10207">
    <property type="entry name" value="ASKHA_NBD_Arp10"/>
    <property type="match status" value="1"/>
</dbReference>
<comment type="caution">
    <text evidence="3">The sequence shown here is derived from an EMBL/GenBank/DDBJ whole genome shotgun (WGS) entry which is preliminary data.</text>
</comment>
<gene>
    <name evidence="3" type="ORF">DB88DRAFT_492265</name>
</gene>
<evidence type="ECO:0000256" key="2">
    <source>
        <dbReference type="SAM" id="MobiDB-lite"/>
    </source>
</evidence>
<feature type="region of interest" description="Disordered" evidence="2">
    <location>
        <begin position="1"/>
        <end position="42"/>
    </location>
</feature>
<comment type="similarity">
    <text evidence="1">Belongs to the actin family.</text>
</comment>
<keyword evidence="4" id="KW-1185">Reference proteome</keyword>
<dbReference type="AlphaFoldDB" id="A0AAD9CZR4"/>
<name>A0AAD9CZR4_PAPLA</name>
<evidence type="ECO:0000313" key="4">
    <source>
        <dbReference type="Proteomes" id="UP001182556"/>
    </source>
</evidence>
<protein>
    <submittedName>
        <fullName evidence="3">Actin-domain-containing protein</fullName>
    </submittedName>
</protein>
<sequence>MASGGSSTTPTKPLSTPVKRAAVNADAGPSRRPQGASPAYSSRRHSLYGIEDRIVIDPGSRVWKVGFSGEPNPRAVFWAEPAISTQKFSSVKASGPCGQLFDLDLDDLGVIDRKEANRLIGVRITRNLRSVFSQHLLTDSKSRKVIVLENTFLPTLVKEHIAEALFENLKVPSISFTPSALLALNACGRITGLVVDCGWLETTVTPVFCARPLYHYARSTGLAGRALHRRIKALVQRFATYYPPPVSRNDLSRPPIHPVPEDLLTDALVERIVTETLLVGGMAVPKVPSDNVDLDMAEEDAQSKLLDSLRDLHAGSSVATDLSIPVPQPTANSFGPGTLVIPGWIRERAAEVLFECDPDDESDSIQDCVLNTLLKLPIDLRATLASSILVTGGTAALPGLMLQLRISLKSALLPPPGASHLPATPPAPLHTPESRKHEVAEWRRRSHEPYKDIYGLMDRIALLNDPAPIDGDDGAGHSNAGKAPRWTPSLLSWVGGSLAGMLKTGSPEMTREEYDTLLGESIARGEAYRAEQAATEAEVAALTAIDLESLQPGEALHSGKRRRGWREGVRLGDWARTVKAA</sequence>